<dbReference type="Gene3D" id="3.40.50.720">
    <property type="entry name" value="NAD(P)-binding Rossmann-like Domain"/>
    <property type="match status" value="2"/>
</dbReference>
<evidence type="ECO:0000256" key="2">
    <source>
        <dbReference type="ARBA" id="ARBA00023002"/>
    </source>
</evidence>
<evidence type="ECO:0000313" key="8">
    <source>
        <dbReference type="Proteomes" id="UP000183400"/>
    </source>
</evidence>
<evidence type="ECO:0000256" key="3">
    <source>
        <dbReference type="ARBA" id="ARBA00023027"/>
    </source>
</evidence>
<dbReference type="PANTHER" id="PTHR42789">
    <property type="entry name" value="D-ISOMER SPECIFIC 2-HYDROXYACID DEHYDROGENASE FAMILY PROTEIN (AFU_ORTHOLOGUE AFUA_6G10090)"/>
    <property type="match status" value="1"/>
</dbReference>
<evidence type="ECO:0000256" key="4">
    <source>
        <dbReference type="RuleBase" id="RU003719"/>
    </source>
</evidence>
<reference evidence="8" key="1">
    <citation type="submission" date="2016-10" db="EMBL/GenBank/DDBJ databases">
        <authorList>
            <person name="Varghese N."/>
            <person name="Submissions S."/>
        </authorList>
    </citation>
    <scope>NUCLEOTIDE SEQUENCE [LARGE SCALE GENOMIC DNA]</scope>
    <source>
        <strain evidence="8">DSM 27839</strain>
    </source>
</reference>
<protein>
    <submittedName>
        <fullName evidence="7">D-3-phosphoglycerate dehydrogenase</fullName>
    </submittedName>
</protein>
<dbReference type="Proteomes" id="UP000183400">
    <property type="component" value="Unassembled WGS sequence"/>
</dbReference>
<dbReference type="GO" id="GO:0016616">
    <property type="term" value="F:oxidoreductase activity, acting on the CH-OH group of donors, NAD or NADP as acceptor"/>
    <property type="evidence" value="ECO:0007669"/>
    <property type="project" value="InterPro"/>
</dbReference>
<organism evidence="7 8">
    <name type="scientific">Ruegeria halocynthiae</name>
    <dbReference type="NCBI Taxonomy" id="985054"/>
    <lineage>
        <taxon>Bacteria</taxon>
        <taxon>Pseudomonadati</taxon>
        <taxon>Pseudomonadota</taxon>
        <taxon>Alphaproteobacteria</taxon>
        <taxon>Rhodobacterales</taxon>
        <taxon>Roseobacteraceae</taxon>
        <taxon>Ruegeria</taxon>
    </lineage>
</organism>
<accession>A0A1H3F4F1</accession>
<evidence type="ECO:0000313" key="7">
    <source>
        <dbReference type="EMBL" id="SDX85903.1"/>
    </source>
</evidence>
<dbReference type="AlphaFoldDB" id="A0A1H3F4F1"/>
<dbReference type="OrthoDB" id="9793626at2"/>
<comment type="similarity">
    <text evidence="1 4">Belongs to the D-isomer specific 2-hydroxyacid dehydrogenase family.</text>
</comment>
<evidence type="ECO:0000259" key="6">
    <source>
        <dbReference type="Pfam" id="PF02826"/>
    </source>
</evidence>
<dbReference type="InterPro" id="IPR006140">
    <property type="entry name" value="D-isomer_DH_NAD-bd"/>
</dbReference>
<dbReference type="GO" id="GO:0051287">
    <property type="term" value="F:NAD binding"/>
    <property type="evidence" value="ECO:0007669"/>
    <property type="project" value="InterPro"/>
</dbReference>
<dbReference type="SUPFAM" id="SSF51735">
    <property type="entry name" value="NAD(P)-binding Rossmann-fold domains"/>
    <property type="match status" value="1"/>
</dbReference>
<dbReference type="Pfam" id="PF00389">
    <property type="entry name" value="2-Hacid_dh"/>
    <property type="match status" value="1"/>
</dbReference>
<gene>
    <name evidence="7" type="ORF">SAMN05444358_11346</name>
</gene>
<dbReference type="PANTHER" id="PTHR42789:SF1">
    <property type="entry name" value="D-ISOMER SPECIFIC 2-HYDROXYACID DEHYDROGENASE FAMILY PROTEIN (AFU_ORTHOLOGUE AFUA_6G10090)"/>
    <property type="match status" value="1"/>
</dbReference>
<evidence type="ECO:0000256" key="1">
    <source>
        <dbReference type="ARBA" id="ARBA00005854"/>
    </source>
</evidence>
<dbReference type="Pfam" id="PF02826">
    <property type="entry name" value="2-Hacid_dh_C"/>
    <property type="match status" value="1"/>
</dbReference>
<dbReference type="InterPro" id="IPR036291">
    <property type="entry name" value="NAD(P)-bd_dom_sf"/>
</dbReference>
<dbReference type="SUPFAM" id="SSF52283">
    <property type="entry name" value="Formate/glycerate dehydrogenase catalytic domain-like"/>
    <property type="match status" value="1"/>
</dbReference>
<proteinExistence type="inferred from homology"/>
<evidence type="ECO:0000259" key="5">
    <source>
        <dbReference type="Pfam" id="PF00389"/>
    </source>
</evidence>
<feature type="domain" description="D-isomer specific 2-hydroxyacid dehydrogenase catalytic" evidence="5">
    <location>
        <begin position="6"/>
        <end position="311"/>
    </location>
</feature>
<dbReference type="InterPro" id="IPR006139">
    <property type="entry name" value="D-isomer_2_OHA_DH_cat_dom"/>
</dbReference>
<name>A0A1H3F4F1_9RHOB</name>
<dbReference type="InterPro" id="IPR050857">
    <property type="entry name" value="D-2-hydroxyacid_DH"/>
</dbReference>
<feature type="domain" description="D-isomer specific 2-hydroxyacid dehydrogenase NAD-binding" evidence="6">
    <location>
        <begin position="108"/>
        <end position="284"/>
    </location>
</feature>
<sequence>MPHLLVAGKLHPTGVARLDALQRDGVEVTYIEEISEDSYSQHIETADALVIRTQPLSAATIEQAKRLKVVSRHGVGYDAVDVGALNARGIALTIVGDVNSASVAEHAMMQLLACAKQAIRADRAVRDPAQWGWRNRLEQREISGRNLLIIGYGRAGQKLAQMAAGFDMKVRAYDPNLLAHGWPDGAVSPVSDLPEGLRWADCLSLHVPRGDSPLLSAAEFALMKQGMIIANTARGGVVCEDTLRKALSDGTVHAAGLDVFETEPPTSDMALTNCDNALLSPHIAGLTEEASERMALASIENTLTYLDQTIDPDLIVNRNALT</sequence>
<dbReference type="STRING" id="985054.SAMN05444358_11346"/>
<dbReference type="RefSeq" id="WP_074739160.1">
    <property type="nucleotide sequence ID" value="NZ_FNNP01000013.1"/>
</dbReference>
<keyword evidence="8" id="KW-1185">Reference proteome</keyword>
<dbReference type="EMBL" id="FNNP01000013">
    <property type="protein sequence ID" value="SDX85903.1"/>
    <property type="molecule type" value="Genomic_DNA"/>
</dbReference>
<keyword evidence="2 4" id="KW-0560">Oxidoreductase</keyword>
<dbReference type="CDD" id="cd12173">
    <property type="entry name" value="PGDH_4"/>
    <property type="match status" value="1"/>
</dbReference>
<keyword evidence="3" id="KW-0520">NAD</keyword>